<keyword evidence="7" id="KW-1185">Reference proteome</keyword>
<gene>
    <name evidence="6" type="ORF">C5L14_02630</name>
</gene>
<dbReference type="OrthoDB" id="9796019at2"/>
<dbReference type="PROSITE" id="PS50977">
    <property type="entry name" value="HTH_TETR_2"/>
    <property type="match status" value="1"/>
</dbReference>
<feature type="domain" description="HTH tetR-type" evidence="5">
    <location>
        <begin position="17"/>
        <end position="77"/>
    </location>
</feature>
<evidence type="ECO:0000259" key="5">
    <source>
        <dbReference type="PROSITE" id="PS50977"/>
    </source>
</evidence>
<evidence type="ECO:0000256" key="2">
    <source>
        <dbReference type="ARBA" id="ARBA00023125"/>
    </source>
</evidence>
<comment type="caution">
    <text evidence="6">The sequence shown here is derived from an EMBL/GenBank/DDBJ whole genome shotgun (WGS) entry which is preliminary data.</text>
</comment>
<evidence type="ECO:0000313" key="6">
    <source>
        <dbReference type="EMBL" id="PRH89487.1"/>
    </source>
</evidence>
<dbReference type="InterPro" id="IPR011075">
    <property type="entry name" value="TetR_C"/>
</dbReference>
<keyword evidence="1" id="KW-0805">Transcription regulation</keyword>
<sequence length="201" mass="22303">MHLNQTGNLMQQRRRGADLERAILEAAWFELVERGYAGLTMEAVAERAGTSRPVLGRRWNGKAPLVVAAIRQQMAKNPIIVPDRGDLRTELLEFLDRASERTSAIVATFSLLSSAYFTETTSTPKELRASLIKGGHGQMLPTILERAVTRGEVDREKLVPPLDSLLSDLFGGHILMTFSAPPPTLWQAWVDSVFLPLVRAK</sequence>
<evidence type="ECO:0000256" key="1">
    <source>
        <dbReference type="ARBA" id="ARBA00023015"/>
    </source>
</evidence>
<name>A0A2S9QJE3_9HYPH</name>
<accession>A0A2S9QJE3</accession>
<evidence type="ECO:0000313" key="7">
    <source>
        <dbReference type="Proteomes" id="UP000237682"/>
    </source>
</evidence>
<organism evidence="6 7">
    <name type="scientific">Labrys okinawensis</name>
    <dbReference type="NCBI Taxonomy" id="346911"/>
    <lineage>
        <taxon>Bacteria</taxon>
        <taxon>Pseudomonadati</taxon>
        <taxon>Pseudomonadota</taxon>
        <taxon>Alphaproteobacteria</taxon>
        <taxon>Hyphomicrobiales</taxon>
        <taxon>Xanthobacteraceae</taxon>
        <taxon>Labrys</taxon>
    </lineage>
</organism>
<dbReference type="Proteomes" id="UP000237682">
    <property type="component" value="Unassembled WGS sequence"/>
</dbReference>
<dbReference type="InterPro" id="IPR001647">
    <property type="entry name" value="HTH_TetR"/>
</dbReference>
<dbReference type="InterPro" id="IPR009057">
    <property type="entry name" value="Homeodomain-like_sf"/>
</dbReference>
<dbReference type="GO" id="GO:0000976">
    <property type="term" value="F:transcription cis-regulatory region binding"/>
    <property type="evidence" value="ECO:0007669"/>
    <property type="project" value="TreeGrafter"/>
</dbReference>
<protein>
    <submittedName>
        <fullName evidence="6">TetR family transcriptional regulator</fullName>
    </submittedName>
</protein>
<proteinExistence type="predicted"/>
<dbReference type="AlphaFoldDB" id="A0A2S9QJE3"/>
<evidence type="ECO:0000256" key="4">
    <source>
        <dbReference type="PROSITE-ProRule" id="PRU00335"/>
    </source>
</evidence>
<dbReference type="Pfam" id="PF00440">
    <property type="entry name" value="TetR_N"/>
    <property type="match status" value="1"/>
</dbReference>
<dbReference type="Pfam" id="PF16859">
    <property type="entry name" value="TetR_C_11"/>
    <property type="match status" value="1"/>
</dbReference>
<dbReference type="Gene3D" id="1.10.357.10">
    <property type="entry name" value="Tetracycline Repressor, domain 2"/>
    <property type="match status" value="1"/>
</dbReference>
<reference evidence="6 7" key="1">
    <citation type="submission" date="2018-02" db="EMBL/GenBank/DDBJ databases">
        <title>Whole genome sequencing of endophytic bacterium.</title>
        <authorList>
            <person name="Eedara R."/>
            <person name="Podile A.R."/>
        </authorList>
    </citation>
    <scope>NUCLEOTIDE SEQUENCE [LARGE SCALE GENOMIC DNA]</scope>
    <source>
        <strain evidence="6 7">RP1T</strain>
    </source>
</reference>
<keyword evidence="3" id="KW-0804">Transcription</keyword>
<dbReference type="GO" id="GO:0003700">
    <property type="term" value="F:DNA-binding transcription factor activity"/>
    <property type="evidence" value="ECO:0007669"/>
    <property type="project" value="TreeGrafter"/>
</dbReference>
<dbReference type="SUPFAM" id="SSF46689">
    <property type="entry name" value="Homeodomain-like"/>
    <property type="match status" value="1"/>
</dbReference>
<feature type="DNA-binding region" description="H-T-H motif" evidence="4">
    <location>
        <begin position="40"/>
        <end position="59"/>
    </location>
</feature>
<dbReference type="EMBL" id="PUEJ01000001">
    <property type="protein sequence ID" value="PRH89487.1"/>
    <property type="molecule type" value="Genomic_DNA"/>
</dbReference>
<dbReference type="PANTHER" id="PTHR30055:SF148">
    <property type="entry name" value="TETR-FAMILY TRANSCRIPTIONAL REGULATOR"/>
    <property type="match status" value="1"/>
</dbReference>
<dbReference type="InterPro" id="IPR050109">
    <property type="entry name" value="HTH-type_TetR-like_transc_reg"/>
</dbReference>
<evidence type="ECO:0000256" key="3">
    <source>
        <dbReference type="ARBA" id="ARBA00023163"/>
    </source>
</evidence>
<keyword evidence="2 4" id="KW-0238">DNA-binding</keyword>
<dbReference type="PANTHER" id="PTHR30055">
    <property type="entry name" value="HTH-TYPE TRANSCRIPTIONAL REGULATOR RUTR"/>
    <property type="match status" value="1"/>
</dbReference>
<dbReference type="Gene3D" id="1.10.10.60">
    <property type="entry name" value="Homeodomain-like"/>
    <property type="match status" value="1"/>
</dbReference>